<dbReference type="InterPro" id="IPR013783">
    <property type="entry name" value="Ig-like_fold"/>
</dbReference>
<evidence type="ECO:0000256" key="7">
    <source>
        <dbReference type="SAM" id="MobiDB-lite"/>
    </source>
</evidence>
<keyword evidence="6 12" id="KW-0482">Metalloprotease</keyword>
<dbReference type="InterPro" id="IPR015919">
    <property type="entry name" value="Cadherin-like_sf"/>
</dbReference>
<evidence type="ECO:0000313" key="12">
    <source>
        <dbReference type="EMBL" id="RZU15927.1"/>
    </source>
</evidence>
<dbReference type="InterPro" id="IPR001570">
    <property type="entry name" value="Peptidase_M4_C_domain"/>
</dbReference>
<dbReference type="Pfam" id="PF05345">
    <property type="entry name" value="He_PIG"/>
    <property type="match status" value="1"/>
</dbReference>
<feature type="transmembrane region" description="Helical" evidence="8">
    <location>
        <begin position="44"/>
        <end position="68"/>
    </location>
</feature>
<evidence type="ECO:0000313" key="13">
    <source>
        <dbReference type="Proteomes" id="UP000292027"/>
    </source>
</evidence>
<feature type="domain" description="Peptidase M4" evidence="9">
    <location>
        <begin position="243"/>
        <end position="379"/>
    </location>
</feature>
<gene>
    <name evidence="12" type="ORF">EV645_3468</name>
</gene>
<dbReference type="Proteomes" id="UP000292027">
    <property type="component" value="Unassembled WGS sequence"/>
</dbReference>
<proteinExistence type="predicted"/>
<keyword evidence="13" id="KW-1185">Reference proteome</keyword>
<dbReference type="CDD" id="cd09597">
    <property type="entry name" value="M4_TLP"/>
    <property type="match status" value="1"/>
</dbReference>
<dbReference type="Pfam" id="PF02868">
    <property type="entry name" value="Peptidase_M4_C"/>
    <property type="match status" value="1"/>
</dbReference>
<evidence type="ECO:0000259" key="10">
    <source>
        <dbReference type="Pfam" id="PF02868"/>
    </source>
</evidence>
<evidence type="ECO:0000256" key="5">
    <source>
        <dbReference type="ARBA" id="ARBA00022833"/>
    </source>
</evidence>
<dbReference type="Gene3D" id="1.10.390.10">
    <property type="entry name" value="Neutral Protease Domain 2"/>
    <property type="match status" value="1"/>
</dbReference>
<accession>A0A4Q7WZD0</accession>
<dbReference type="Gene3D" id="2.60.120.260">
    <property type="entry name" value="Galactose-binding domain-like"/>
    <property type="match status" value="1"/>
</dbReference>
<name>A0A4Q7WZD0_9ACTN</name>
<keyword evidence="4" id="KW-0378">Hydrolase</keyword>
<keyword evidence="8" id="KW-0472">Membrane</keyword>
<dbReference type="GO" id="GO:0006508">
    <property type="term" value="P:proteolysis"/>
    <property type="evidence" value="ECO:0007669"/>
    <property type="project" value="UniProtKB-KW"/>
</dbReference>
<dbReference type="AlphaFoldDB" id="A0A4Q7WZD0"/>
<dbReference type="GO" id="GO:0016020">
    <property type="term" value="C:membrane"/>
    <property type="evidence" value="ECO:0007669"/>
    <property type="project" value="InterPro"/>
</dbReference>
<feature type="domain" description="Peptidase M4 C-terminal" evidence="10">
    <location>
        <begin position="393"/>
        <end position="548"/>
    </location>
</feature>
<evidence type="ECO:0000259" key="11">
    <source>
        <dbReference type="Pfam" id="PF07504"/>
    </source>
</evidence>
<dbReference type="Pfam" id="PF01447">
    <property type="entry name" value="Peptidase_M4"/>
    <property type="match status" value="1"/>
</dbReference>
<keyword evidence="8" id="KW-1133">Transmembrane helix</keyword>
<keyword evidence="2" id="KW-0479">Metal-binding</keyword>
<dbReference type="Gene3D" id="3.10.450.490">
    <property type="match status" value="1"/>
</dbReference>
<evidence type="ECO:0000256" key="3">
    <source>
        <dbReference type="ARBA" id="ARBA00022729"/>
    </source>
</evidence>
<reference evidence="12 13" key="1">
    <citation type="journal article" date="2015" name="Stand. Genomic Sci.">
        <title>Genomic Encyclopedia of Bacterial and Archaeal Type Strains, Phase III: the genomes of soil and plant-associated and newly described type strains.</title>
        <authorList>
            <person name="Whitman W.B."/>
            <person name="Woyke T."/>
            <person name="Klenk H.P."/>
            <person name="Zhou Y."/>
            <person name="Lilburn T.G."/>
            <person name="Beck B.J."/>
            <person name="De Vos P."/>
            <person name="Vandamme P."/>
            <person name="Eisen J.A."/>
            <person name="Garrity G."/>
            <person name="Hugenholtz P."/>
            <person name="Kyrpides N.C."/>
        </authorList>
    </citation>
    <scope>NUCLEOTIDE SEQUENCE [LARGE SCALE GENOMIC DNA]</scope>
    <source>
        <strain evidence="12 13">VKM Ac-2540</strain>
    </source>
</reference>
<evidence type="ECO:0000256" key="8">
    <source>
        <dbReference type="SAM" id="Phobius"/>
    </source>
</evidence>
<feature type="region of interest" description="Disordered" evidence="7">
    <location>
        <begin position="1"/>
        <end position="22"/>
    </location>
</feature>
<dbReference type="SUPFAM" id="SSF49313">
    <property type="entry name" value="Cadherin-like"/>
    <property type="match status" value="1"/>
</dbReference>
<dbReference type="PANTHER" id="PTHR33794">
    <property type="entry name" value="BACILLOLYSIN"/>
    <property type="match status" value="1"/>
</dbReference>
<keyword evidence="3" id="KW-0732">Signal</keyword>
<keyword evidence="5" id="KW-0862">Zinc</keyword>
<dbReference type="GO" id="GO:0004222">
    <property type="term" value="F:metalloendopeptidase activity"/>
    <property type="evidence" value="ECO:0007669"/>
    <property type="project" value="InterPro"/>
</dbReference>
<dbReference type="GO" id="GO:0005975">
    <property type="term" value="P:carbohydrate metabolic process"/>
    <property type="evidence" value="ECO:0007669"/>
    <property type="project" value="UniProtKB-ARBA"/>
</dbReference>
<evidence type="ECO:0000256" key="6">
    <source>
        <dbReference type="ARBA" id="ARBA00023049"/>
    </source>
</evidence>
<dbReference type="Gene3D" id="2.60.40.10">
    <property type="entry name" value="Immunoglobulins"/>
    <property type="match status" value="1"/>
</dbReference>
<dbReference type="GO" id="GO:0005509">
    <property type="term" value="F:calcium ion binding"/>
    <property type="evidence" value="ECO:0007669"/>
    <property type="project" value="InterPro"/>
</dbReference>
<dbReference type="InterPro" id="IPR050728">
    <property type="entry name" value="Zinc_Metalloprotease_M4"/>
</dbReference>
<sequence length="803" mass="81832">MSRPEVPGGVVHRLQSGEAQPAQSTVFAKGPIPMVLFQRSRKPAVVLGLTGLAAAALAGFGTSAAGAAPSAAPPPRPSQAQSKAFAVDSASSLVAGRPSALHASKDDKFTAKSVISEPSGLQYVPYERSYKGLPVIGGDFVVVTDAKGAVKSTSVAQTTAVPDLSTTAKVTAAAALKTATKQLKKVDSSTTPTLAVYALNGTPKLAWQSRVTGRSASEPSSLSVYVDAQSGKVLGTQEHVMAGNGTAAYSGPNPVHLDTTLSGSTYSMKDPNTTNQSCQDAANNTTFSGPDDNWGNGTASNKETGCVDALFTAQTERHMLTDWLGRNGFDGNGGGWPIRVGLNDENAYYDGTQVQVGHNTAGGWIGSMDVVGHELGHGIDDHTPGGISGSGTQEFVADTFGAATEFYSNQGSAYDPPDFLVGEEVNLVGSGPIRNMYNPSAVGDPNCYSSSIPGSEVHAAAGPGDHWFVLLSIGSGGNPNVPTCNSSSVTGLGIQKAIKIMYNAMLMKTSSSSYLKYRTWTLTAAKNLYPGSCTEFNTVKAAWDAVSVPAQSGDPTCTVSGGVTVNNPGNKSGTVGTAIASFTLTASGGTAPYTWSATGLPAGITIGSSTGTVSGTPTTAGTYNVTATATASAGGSGSTSFSITVSSVGGGCSSPGQKLGNAGFETGTASPWSASAGVIDNTTSQPAHSGTWKAWMDGYGQTHTDTLSQSVTIPSGCAATLTFYLHIDSAETTTTTQYDKLTVKAGSTTLATYSNLNKASGYSLKSFNLSSFAGQTVSISFTGTEDSSLQTSFVVDDTGLNLS</sequence>
<evidence type="ECO:0000256" key="4">
    <source>
        <dbReference type="ARBA" id="ARBA00022801"/>
    </source>
</evidence>
<dbReference type="SUPFAM" id="SSF55486">
    <property type="entry name" value="Metalloproteases ('zincins'), catalytic domain"/>
    <property type="match status" value="1"/>
</dbReference>
<dbReference type="InterPro" id="IPR027268">
    <property type="entry name" value="Peptidase_M4/M1_CTD_sf"/>
</dbReference>
<comment type="caution">
    <text evidence="12">The sequence shown here is derived from an EMBL/GenBank/DDBJ whole genome shotgun (WGS) entry which is preliminary data.</text>
</comment>
<dbReference type="InterPro" id="IPR011096">
    <property type="entry name" value="FTP_domain"/>
</dbReference>
<dbReference type="InterPro" id="IPR013856">
    <property type="entry name" value="Peptidase_M4_domain"/>
</dbReference>
<dbReference type="Gene3D" id="3.10.170.10">
    <property type="match status" value="1"/>
</dbReference>
<protein>
    <submittedName>
        <fullName evidence="12">Zn-dependent metalloprotease</fullName>
    </submittedName>
</protein>
<evidence type="ECO:0000256" key="1">
    <source>
        <dbReference type="ARBA" id="ARBA00022670"/>
    </source>
</evidence>
<dbReference type="CDD" id="cd00146">
    <property type="entry name" value="PKD"/>
    <property type="match status" value="1"/>
</dbReference>
<dbReference type="EMBL" id="SHKR01000012">
    <property type="protein sequence ID" value="RZU15927.1"/>
    <property type="molecule type" value="Genomic_DNA"/>
</dbReference>
<evidence type="ECO:0000259" key="9">
    <source>
        <dbReference type="Pfam" id="PF01447"/>
    </source>
</evidence>
<evidence type="ECO:0000256" key="2">
    <source>
        <dbReference type="ARBA" id="ARBA00022723"/>
    </source>
</evidence>
<organism evidence="12 13">
    <name type="scientific">Kribbella rubisoli</name>
    <dbReference type="NCBI Taxonomy" id="3075929"/>
    <lineage>
        <taxon>Bacteria</taxon>
        <taxon>Bacillati</taxon>
        <taxon>Actinomycetota</taxon>
        <taxon>Actinomycetes</taxon>
        <taxon>Propionibacteriales</taxon>
        <taxon>Kribbellaceae</taxon>
        <taxon>Kribbella</taxon>
    </lineage>
</organism>
<dbReference type="PANTHER" id="PTHR33794:SF1">
    <property type="entry name" value="BACILLOLYSIN"/>
    <property type="match status" value="1"/>
</dbReference>
<keyword evidence="8" id="KW-0812">Transmembrane</keyword>
<keyword evidence="1" id="KW-0645">Protease</keyword>
<feature type="domain" description="FTP" evidence="11">
    <location>
        <begin position="107"/>
        <end position="152"/>
    </location>
</feature>
<dbReference type="Pfam" id="PF07504">
    <property type="entry name" value="FTP"/>
    <property type="match status" value="1"/>
</dbReference>